<evidence type="ECO:0000313" key="14">
    <source>
        <dbReference type="Proteomes" id="UP000657918"/>
    </source>
</evidence>
<evidence type="ECO:0000256" key="4">
    <source>
        <dbReference type="ARBA" id="ARBA00023157"/>
    </source>
</evidence>
<dbReference type="SMART" id="SM00473">
    <property type="entry name" value="PAN_AP"/>
    <property type="match status" value="1"/>
</dbReference>
<evidence type="ECO:0000259" key="11">
    <source>
        <dbReference type="PROSITE" id="PS50927"/>
    </source>
</evidence>
<evidence type="ECO:0000256" key="8">
    <source>
        <dbReference type="PROSITE-ProRule" id="PRU00076"/>
    </source>
</evidence>
<feature type="transmembrane region" description="Helical" evidence="9">
    <location>
        <begin position="14"/>
        <end position="35"/>
    </location>
</feature>
<feature type="domain" description="Bulb-type lectin" evidence="11">
    <location>
        <begin position="39"/>
        <end position="164"/>
    </location>
</feature>
<evidence type="ECO:0000256" key="9">
    <source>
        <dbReference type="SAM" id="Phobius"/>
    </source>
</evidence>
<evidence type="ECO:0000256" key="6">
    <source>
        <dbReference type="ARBA" id="ARBA00047899"/>
    </source>
</evidence>
<dbReference type="SUPFAM" id="SSF51110">
    <property type="entry name" value="alpha-D-mannose-specific plant lectins"/>
    <property type="match status" value="1"/>
</dbReference>
<evidence type="ECO:0000259" key="12">
    <source>
        <dbReference type="PROSITE" id="PS50948"/>
    </source>
</evidence>
<keyword evidence="14" id="KW-1185">Reference proteome</keyword>
<evidence type="ECO:0000256" key="3">
    <source>
        <dbReference type="ARBA" id="ARBA00022729"/>
    </source>
</evidence>
<dbReference type="InterPro" id="IPR035446">
    <property type="entry name" value="SLSG/EP1"/>
</dbReference>
<evidence type="ECO:0000256" key="7">
    <source>
        <dbReference type="ARBA" id="ARBA00048679"/>
    </source>
</evidence>
<dbReference type="PROSITE" id="PS50026">
    <property type="entry name" value="EGF_3"/>
    <property type="match status" value="1"/>
</dbReference>
<dbReference type="Pfam" id="PF00954">
    <property type="entry name" value="S_locus_glycop"/>
    <property type="match status" value="1"/>
</dbReference>
<dbReference type="Gene3D" id="2.90.10.10">
    <property type="entry name" value="Bulb-type lectin domain"/>
    <property type="match status" value="1"/>
</dbReference>
<dbReference type="GO" id="GO:0048544">
    <property type="term" value="P:recognition of pollen"/>
    <property type="evidence" value="ECO:0007669"/>
    <property type="project" value="InterPro"/>
</dbReference>
<dbReference type="PROSITE" id="PS50948">
    <property type="entry name" value="PAN"/>
    <property type="match status" value="1"/>
</dbReference>
<keyword evidence="8" id="KW-0245">EGF-like domain</keyword>
<dbReference type="OrthoDB" id="843731at2759"/>
<name>A0A835N3U3_9ROSI</name>
<accession>A0A835N3U3</accession>
<proteinExistence type="predicted"/>
<dbReference type="AlphaFoldDB" id="A0A835N3U3"/>
<dbReference type="CDD" id="cd01098">
    <property type="entry name" value="PAN_AP_plant"/>
    <property type="match status" value="1"/>
</dbReference>
<comment type="caution">
    <text evidence="8">Lacks conserved residue(s) required for the propagation of feature annotation.</text>
</comment>
<keyword evidence="5" id="KW-0325">Glycoprotein</keyword>
<comment type="catalytic activity">
    <reaction evidence="7">
        <text>L-seryl-[protein] + ATP = O-phospho-L-seryl-[protein] + ADP + H(+)</text>
        <dbReference type="Rhea" id="RHEA:17989"/>
        <dbReference type="Rhea" id="RHEA-COMP:9863"/>
        <dbReference type="Rhea" id="RHEA-COMP:11604"/>
        <dbReference type="ChEBI" id="CHEBI:15378"/>
        <dbReference type="ChEBI" id="CHEBI:29999"/>
        <dbReference type="ChEBI" id="CHEBI:30616"/>
        <dbReference type="ChEBI" id="CHEBI:83421"/>
        <dbReference type="ChEBI" id="CHEBI:456216"/>
        <dbReference type="EC" id="2.7.11.1"/>
    </reaction>
</comment>
<dbReference type="InterPro" id="IPR000742">
    <property type="entry name" value="EGF"/>
</dbReference>
<dbReference type="PANTHER" id="PTHR32444">
    <property type="entry name" value="BULB-TYPE LECTIN DOMAIN-CONTAINING PROTEIN"/>
    <property type="match status" value="1"/>
</dbReference>
<dbReference type="SMART" id="SM00108">
    <property type="entry name" value="B_lectin"/>
    <property type="match status" value="1"/>
</dbReference>
<reference evidence="13 14" key="1">
    <citation type="submission" date="2020-10" db="EMBL/GenBank/DDBJ databases">
        <title>Plant Genome Project.</title>
        <authorList>
            <person name="Zhang R.-G."/>
        </authorList>
    </citation>
    <scope>NUCLEOTIDE SEQUENCE [LARGE SCALE GENOMIC DNA]</scope>
    <source>
        <strain evidence="13">FAFU-HL-1</strain>
        <tissue evidence="13">Leaf</tissue>
    </source>
</reference>
<dbReference type="EMBL" id="JADGMS010000004">
    <property type="protein sequence ID" value="KAF9683453.1"/>
    <property type="molecule type" value="Genomic_DNA"/>
</dbReference>
<dbReference type="InterPro" id="IPR001480">
    <property type="entry name" value="Bulb-type_lectin_dom"/>
</dbReference>
<dbReference type="EC" id="2.7.11.1" evidence="2"/>
<dbReference type="InterPro" id="IPR003609">
    <property type="entry name" value="Pan_app"/>
</dbReference>
<sequence>MLRRANPNTTIKKVFAATMIPPVYIILFHFLLIQFCTSLDTISVNQSVKDGDVIVSSGESFALGFFRPGKSNYRYLGIWYNKISERNVVWVANRDNPLNDSSGTLSITNEGNFVLHGQNNDYPLWFTNVSVSSKNQGNSTAQLLDSGNLVLLDSTGVMIWQSFDYPSHTMLPDLKLGLDRKTGLNRFLTAWKSPDDPGTGSWSFRLNPNGSPQLFLYEGQIPRWRSGHWNGLRWTGVPILQVRINFNISFVNDDDELTITWGIRNRSIFSRLVVNESGSVQRFTWHEKIANWDVFWSAPTDQCDNYGRCGAYGKCDPYDAYNFECTCFPGYQPKSISDWYLRDGSGGCIQKNHTGMCNNGEGFVKVENVKVPDPSTARVDNNLDLEACMEQCLRNCSCTAYASSVVTSKSGCFQWYGNLLDTRVFAEGGQDLYVRVDASELAQYNKKSRGFLSKKGVLAGLVLSTAAAVFFVILFSVWLIKRRKTGKIRDESLQFAVCNQY</sequence>
<dbReference type="Pfam" id="PF01453">
    <property type="entry name" value="B_lectin"/>
    <property type="match status" value="1"/>
</dbReference>
<dbReference type="InterPro" id="IPR036426">
    <property type="entry name" value="Bulb-type_lectin_dom_sf"/>
</dbReference>
<feature type="transmembrane region" description="Helical" evidence="9">
    <location>
        <begin position="457"/>
        <end position="480"/>
    </location>
</feature>
<comment type="catalytic activity">
    <reaction evidence="6">
        <text>L-threonyl-[protein] + ATP = O-phospho-L-threonyl-[protein] + ADP + H(+)</text>
        <dbReference type="Rhea" id="RHEA:46608"/>
        <dbReference type="Rhea" id="RHEA-COMP:11060"/>
        <dbReference type="Rhea" id="RHEA-COMP:11605"/>
        <dbReference type="ChEBI" id="CHEBI:15378"/>
        <dbReference type="ChEBI" id="CHEBI:30013"/>
        <dbReference type="ChEBI" id="CHEBI:30616"/>
        <dbReference type="ChEBI" id="CHEBI:61977"/>
        <dbReference type="ChEBI" id="CHEBI:456216"/>
        <dbReference type="EC" id="2.7.11.1"/>
    </reaction>
</comment>
<evidence type="ECO:0000256" key="5">
    <source>
        <dbReference type="ARBA" id="ARBA00023180"/>
    </source>
</evidence>
<dbReference type="CDD" id="cd00028">
    <property type="entry name" value="B_lectin"/>
    <property type="match status" value="1"/>
</dbReference>
<keyword evidence="9" id="KW-0812">Transmembrane</keyword>
<keyword evidence="3" id="KW-0732">Signal</keyword>
<evidence type="ECO:0000256" key="2">
    <source>
        <dbReference type="ARBA" id="ARBA00012513"/>
    </source>
</evidence>
<feature type="domain" description="EGF-like" evidence="10">
    <location>
        <begin position="299"/>
        <end position="337"/>
    </location>
</feature>
<organism evidence="13 14">
    <name type="scientific">Salix dunnii</name>
    <dbReference type="NCBI Taxonomy" id="1413687"/>
    <lineage>
        <taxon>Eukaryota</taxon>
        <taxon>Viridiplantae</taxon>
        <taxon>Streptophyta</taxon>
        <taxon>Embryophyta</taxon>
        <taxon>Tracheophyta</taxon>
        <taxon>Spermatophyta</taxon>
        <taxon>Magnoliopsida</taxon>
        <taxon>eudicotyledons</taxon>
        <taxon>Gunneridae</taxon>
        <taxon>Pentapetalae</taxon>
        <taxon>rosids</taxon>
        <taxon>fabids</taxon>
        <taxon>Malpighiales</taxon>
        <taxon>Salicaceae</taxon>
        <taxon>Saliceae</taxon>
        <taxon>Salix</taxon>
    </lineage>
</organism>
<evidence type="ECO:0000313" key="13">
    <source>
        <dbReference type="EMBL" id="KAF9683453.1"/>
    </source>
</evidence>
<dbReference type="PIRSF" id="PIRSF002686">
    <property type="entry name" value="SLG"/>
    <property type="match status" value="1"/>
</dbReference>
<dbReference type="Proteomes" id="UP000657918">
    <property type="component" value="Chromosome 4"/>
</dbReference>
<keyword evidence="9" id="KW-0472">Membrane</keyword>
<dbReference type="PROSITE" id="PS50927">
    <property type="entry name" value="BULB_LECTIN"/>
    <property type="match status" value="1"/>
</dbReference>
<feature type="domain" description="Apple" evidence="12">
    <location>
        <begin position="357"/>
        <end position="437"/>
    </location>
</feature>
<evidence type="ECO:0000259" key="10">
    <source>
        <dbReference type="PROSITE" id="PS50026"/>
    </source>
</evidence>
<dbReference type="InterPro" id="IPR000858">
    <property type="entry name" value="S_locus_glycoprot_dom"/>
</dbReference>
<gene>
    <name evidence="13" type="ORF">SADUNF_Sadunf04G0015200</name>
</gene>
<evidence type="ECO:0000256" key="1">
    <source>
        <dbReference type="ARBA" id="ARBA00003061"/>
    </source>
</evidence>
<keyword evidence="4" id="KW-1015">Disulfide bond</keyword>
<protein>
    <recommendedName>
        <fullName evidence="2">non-specific serine/threonine protein kinase</fullName>
        <ecNumber evidence="2">2.7.11.1</ecNumber>
    </recommendedName>
</protein>
<dbReference type="PANTHER" id="PTHR32444:SF63">
    <property type="entry name" value="G-TYPE LECTIN S-RECEPTOR-LIKE SERINE_THREONINE-PROTEIN KINASE RKS1"/>
    <property type="match status" value="1"/>
</dbReference>
<dbReference type="FunFam" id="2.90.10.10:FF:000029">
    <property type="entry name" value="G-type lectin S-receptor-like serine/threonine-protein kinase"/>
    <property type="match status" value="1"/>
</dbReference>
<keyword evidence="9" id="KW-1133">Transmembrane helix</keyword>
<dbReference type="GO" id="GO:0004674">
    <property type="term" value="F:protein serine/threonine kinase activity"/>
    <property type="evidence" value="ECO:0007669"/>
    <property type="project" value="UniProtKB-EC"/>
</dbReference>
<comment type="function">
    <text evidence="1">Involved in sporophytic self-incompatibility system (the inability of flowering plants to achieve self-fertilization).</text>
</comment>
<comment type="caution">
    <text evidence="13">The sequence shown here is derived from an EMBL/GenBank/DDBJ whole genome shotgun (WGS) entry which is preliminary data.</text>
</comment>
<dbReference type="Pfam" id="PF08276">
    <property type="entry name" value="PAN_2"/>
    <property type="match status" value="1"/>
</dbReference>